<gene>
    <name evidence="9" type="ORF">EDD60_10181</name>
</gene>
<evidence type="ECO:0000256" key="1">
    <source>
        <dbReference type="ARBA" id="ARBA00004651"/>
    </source>
</evidence>
<organism evidence="9 10">
    <name type="scientific">Longibaculum muris</name>
    <dbReference type="NCBI Taxonomy" id="1796628"/>
    <lineage>
        <taxon>Bacteria</taxon>
        <taxon>Bacillati</taxon>
        <taxon>Bacillota</taxon>
        <taxon>Erysipelotrichia</taxon>
        <taxon>Erysipelotrichales</taxon>
        <taxon>Coprobacillaceae</taxon>
        <taxon>Longibaculum</taxon>
    </lineage>
</organism>
<accession>A0A4R3Z6F5</accession>
<keyword evidence="5 7" id="KW-1133">Transmembrane helix</keyword>
<evidence type="ECO:0000256" key="4">
    <source>
        <dbReference type="ARBA" id="ARBA00022692"/>
    </source>
</evidence>
<dbReference type="Gene3D" id="3.30.240.20">
    <property type="entry name" value="bsu07140 like domains"/>
    <property type="match status" value="2"/>
</dbReference>
<comment type="caution">
    <text evidence="9">The sequence shown here is derived from an EMBL/GenBank/DDBJ whole genome shotgun (WGS) entry which is preliminary data.</text>
</comment>
<name>A0A4R3Z6F5_9FIRM</name>
<keyword evidence="6 7" id="KW-0472">Membrane</keyword>
<dbReference type="PANTHER" id="PTHR34582">
    <property type="entry name" value="UPF0702 TRANSMEMBRANE PROTEIN YCAP"/>
    <property type="match status" value="1"/>
</dbReference>
<evidence type="ECO:0000256" key="7">
    <source>
        <dbReference type="SAM" id="Phobius"/>
    </source>
</evidence>
<dbReference type="Proteomes" id="UP000295515">
    <property type="component" value="Unassembled WGS sequence"/>
</dbReference>
<evidence type="ECO:0000259" key="8">
    <source>
        <dbReference type="Pfam" id="PF04239"/>
    </source>
</evidence>
<feature type="transmembrane region" description="Helical" evidence="7">
    <location>
        <begin position="58"/>
        <end position="80"/>
    </location>
</feature>
<dbReference type="PANTHER" id="PTHR34582:SF6">
    <property type="entry name" value="UPF0702 TRANSMEMBRANE PROTEIN YCAP"/>
    <property type="match status" value="1"/>
</dbReference>
<evidence type="ECO:0000256" key="3">
    <source>
        <dbReference type="ARBA" id="ARBA00022475"/>
    </source>
</evidence>
<evidence type="ECO:0000256" key="5">
    <source>
        <dbReference type="ARBA" id="ARBA00022989"/>
    </source>
</evidence>
<feature type="transmembrane region" description="Helical" evidence="7">
    <location>
        <begin position="32"/>
        <end position="52"/>
    </location>
</feature>
<evidence type="ECO:0000256" key="2">
    <source>
        <dbReference type="ARBA" id="ARBA00006448"/>
    </source>
</evidence>
<protein>
    <submittedName>
        <fullName evidence="9">Uncharacterized membrane protein YcaP (DUF421 family)</fullName>
    </submittedName>
</protein>
<evidence type="ECO:0000256" key="6">
    <source>
        <dbReference type="ARBA" id="ARBA00023136"/>
    </source>
</evidence>
<keyword evidence="4 7" id="KW-0812">Transmembrane</keyword>
<dbReference type="InterPro" id="IPR023090">
    <property type="entry name" value="UPF0702_alpha/beta_dom_sf"/>
</dbReference>
<dbReference type="GeneID" id="98913910"/>
<feature type="domain" description="YetF C-terminal" evidence="8">
    <location>
        <begin position="81"/>
        <end position="198"/>
    </location>
</feature>
<comment type="similarity">
    <text evidence="2">Belongs to the UPF0702 family.</text>
</comment>
<dbReference type="InterPro" id="IPR007353">
    <property type="entry name" value="DUF421"/>
</dbReference>
<dbReference type="EMBL" id="SMCQ01000001">
    <property type="protein sequence ID" value="TCW02780.1"/>
    <property type="molecule type" value="Genomic_DNA"/>
</dbReference>
<keyword evidence="10" id="KW-1185">Reference proteome</keyword>
<feature type="transmembrane region" description="Helical" evidence="7">
    <location>
        <begin position="6"/>
        <end position="25"/>
    </location>
</feature>
<comment type="subcellular location">
    <subcellularLocation>
        <location evidence="1">Cell membrane</location>
        <topology evidence="1">Multi-pass membrane protein</topology>
    </subcellularLocation>
</comment>
<reference evidence="9 10" key="1">
    <citation type="submission" date="2019-03" db="EMBL/GenBank/DDBJ databases">
        <title>Genomic Encyclopedia of Type Strains, Phase IV (KMG-IV): sequencing the most valuable type-strain genomes for metagenomic binning, comparative biology and taxonomic classification.</title>
        <authorList>
            <person name="Goeker M."/>
        </authorList>
    </citation>
    <scope>NUCLEOTIDE SEQUENCE [LARGE SCALE GENOMIC DNA]</scope>
    <source>
        <strain evidence="9 10">DSM 29487</strain>
    </source>
</reference>
<proteinExistence type="inferred from homology"/>
<keyword evidence="3" id="KW-1003">Cell membrane</keyword>
<evidence type="ECO:0000313" key="10">
    <source>
        <dbReference type="Proteomes" id="UP000295515"/>
    </source>
</evidence>
<dbReference type="GO" id="GO:0005886">
    <property type="term" value="C:plasma membrane"/>
    <property type="evidence" value="ECO:0007669"/>
    <property type="project" value="UniProtKB-SubCell"/>
</dbReference>
<dbReference type="Pfam" id="PF04239">
    <property type="entry name" value="DUF421"/>
    <property type="match status" value="1"/>
</dbReference>
<evidence type="ECO:0000313" key="9">
    <source>
        <dbReference type="EMBL" id="TCW02780.1"/>
    </source>
</evidence>
<dbReference type="RefSeq" id="WP_066448494.1">
    <property type="nucleotide sequence ID" value="NZ_CAUWFI010000002.1"/>
</dbReference>
<sequence length="210" mass="24118">MKYVEIFIECVATYFYLVFLLRYLGKKEMGKLSVSDLIVFLLISELMTISIGDDNVNFFHGALAALVIIILDKLCSYAALKFKPVKKVLEGHPTFIVNKGKLDQKKMEALNYSVDDLCHHLRSQGIGSLSEVEFAILETDGQLSVIESQKNQVEMPESLIIDGEINSEILKMMGKNEDWLKKKLRQHGVDDYHDVFYCILEKERLFFIKK</sequence>
<dbReference type="AlphaFoldDB" id="A0A4R3Z6F5"/>